<dbReference type="EMBL" id="AP017312">
    <property type="protein sequence ID" value="BAU27957.1"/>
    <property type="molecule type" value="Genomic_DNA"/>
</dbReference>
<evidence type="ECO:0000313" key="4">
    <source>
        <dbReference type="EMBL" id="BAU27957.1"/>
    </source>
</evidence>
<comment type="catalytic activity">
    <reaction evidence="3">
        <text>3',5'-cyclic UMP + H2O = UMP + H(+)</text>
        <dbReference type="Rhea" id="RHEA:70575"/>
        <dbReference type="ChEBI" id="CHEBI:15377"/>
        <dbReference type="ChEBI" id="CHEBI:15378"/>
        <dbReference type="ChEBI" id="CHEBI:57865"/>
        <dbReference type="ChEBI" id="CHEBI:184387"/>
    </reaction>
    <physiologicalReaction direction="left-to-right" evidence="3">
        <dbReference type="Rhea" id="RHEA:70576"/>
    </physiologicalReaction>
</comment>
<dbReference type="CDD" id="cd07726">
    <property type="entry name" value="ST1585-like_MBL-fold"/>
    <property type="match status" value="1"/>
</dbReference>
<dbReference type="InterPro" id="IPR050855">
    <property type="entry name" value="NDM-1-like"/>
</dbReference>
<dbReference type="Gene3D" id="3.60.15.10">
    <property type="entry name" value="Ribonuclease Z/Hydroxyacylglutathione hydrolase-like"/>
    <property type="match status" value="1"/>
</dbReference>
<dbReference type="PANTHER" id="PTHR42951:SF22">
    <property type="entry name" value="METALLO BETA-LACTAMASE SUPERFAMILY LIPOPROTEIN"/>
    <property type="match status" value="1"/>
</dbReference>
<accession>A0A0U5AW37</accession>
<protein>
    <submittedName>
        <fullName evidence="4">Hydroxyacylglutathione hydrolase</fullName>
        <ecNumber evidence="4">3.1.2.6</ecNumber>
    </submittedName>
</protein>
<dbReference type="SMART" id="SM00849">
    <property type="entry name" value="Lactamase_B"/>
    <property type="match status" value="1"/>
</dbReference>
<dbReference type="InterPro" id="IPR036866">
    <property type="entry name" value="RibonucZ/Hydroxyglut_hydro"/>
</dbReference>
<evidence type="ECO:0000256" key="2">
    <source>
        <dbReference type="ARBA" id="ARBA00034301"/>
    </source>
</evidence>
<dbReference type="RefSeq" id="WP_157737924.1">
    <property type="nucleotide sequence ID" value="NZ_AP017312.1"/>
</dbReference>
<dbReference type="InterPro" id="IPR001279">
    <property type="entry name" value="Metallo-B-lactamas"/>
</dbReference>
<proteinExistence type="predicted"/>
<keyword evidence="4" id="KW-0378">Hydrolase</keyword>
<evidence type="ECO:0000313" key="5">
    <source>
        <dbReference type="Proteomes" id="UP000217696"/>
    </source>
</evidence>
<dbReference type="Pfam" id="PF00753">
    <property type="entry name" value="Lactamase_B"/>
    <property type="match status" value="1"/>
</dbReference>
<dbReference type="KEGG" id="asoc:CB4_02131"/>
<organism evidence="4 5">
    <name type="scientific">Aneurinibacillus soli</name>
    <dbReference type="NCBI Taxonomy" id="1500254"/>
    <lineage>
        <taxon>Bacteria</taxon>
        <taxon>Bacillati</taxon>
        <taxon>Bacillota</taxon>
        <taxon>Bacilli</taxon>
        <taxon>Bacillales</taxon>
        <taxon>Paenibacillaceae</taxon>
        <taxon>Aneurinibacillus group</taxon>
        <taxon>Aneurinibacillus</taxon>
    </lineage>
</organism>
<gene>
    <name evidence="4" type="primary">gloB_1</name>
    <name evidence="4" type="ORF">CB4_02131</name>
</gene>
<dbReference type="InterPro" id="IPR037482">
    <property type="entry name" value="ST1585_MBL-fold"/>
</dbReference>
<dbReference type="PANTHER" id="PTHR42951">
    <property type="entry name" value="METALLO-BETA-LACTAMASE DOMAIN-CONTAINING"/>
    <property type="match status" value="1"/>
</dbReference>
<dbReference type="AlphaFoldDB" id="A0A0U5AW37"/>
<comment type="function">
    <text evidence="2">Counteracts the endogenous Pycsar antiviral defense system. Phosphodiesterase that enables metal-dependent hydrolysis of host cyclic nucleotide Pycsar defense signals such as cCMP and cUMP.</text>
</comment>
<dbReference type="Proteomes" id="UP000217696">
    <property type="component" value="Chromosome"/>
</dbReference>
<dbReference type="EC" id="3.1.2.6" evidence="4"/>
<dbReference type="GO" id="GO:0004416">
    <property type="term" value="F:hydroxyacylglutathione hydrolase activity"/>
    <property type="evidence" value="ECO:0007669"/>
    <property type="project" value="UniProtKB-EC"/>
</dbReference>
<evidence type="ECO:0000256" key="1">
    <source>
        <dbReference type="ARBA" id="ARBA00034221"/>
    </source>
</evidence>
<sequence>MTATPIVDLGHDIFQIELVDRELNGRSTGYFINAEQKTIVEMGASVSVPRVLAALEQLDVQPEDISYVIVTHIHLDHAGGAGLLLEKLPNAKLIVHPRGVRHMIDPTKLIAGARAVYGDSFDRLFAPILPIAEERIIVADDGMELSIGENRTLVFYDSPGHAYHHYAVYDAASRGIFSGDAIGITFPRFTDVKGMEFYAPTSSPTQFDPDAMSTTLRRFAELDLEYIYLTHYGHHSNARQVIADNLRRTEGYARVAEQTYRDGGALEEMIEALRTYFYEELAALGIEAGDPVLEAFEFDIEMNAKGMYHYMQTKTKA</sequence>
<evidence type="ECO:0000256" key="3">
    <source>
        <dbReference type="ARBA" id="ARBA00048505"/>
    </source>
</evidence>
<name>A0A0U5AW37_9BACL</name>
<dbReference type="SUPFAM" id="SSF56281">
    <property type="entry name" value="Metallo-hydrolase/oxidoreductase"/>
    <property type="match status" value="1"/>
</dbReference>
<reference evidence="4 5" key="1">
    <citation type="submission" date="2015-12" db="EMBL/GenBank/DDBJ databases">
        <title>Genome sequence of Aneurinibacillus soli.</title>
        <authorList>
            <person name="Lee J.S."/>
            <person name="Lee K.C."/>
            <person name="Kim K.K."/>
            <person name="Lee B.W."/>
        </authorList>
    </citation>
    <scope>NUCLEOTIDE SEQUENCE [LARGE SCALE GENOMIC DNA]</scope>
    <source>
        <strain evidence="4 5">CB4</strain>
    </source>
</reference>
<keyword evidence="5" id="KW-1185">Reference proteome</keyword>
<comment type="catalytic activity">
    <reaction evidence="1">
        <text>3',5'-cyclic CMP + H2O = CMP + H(+)</text>
        <dbReference type="Rhea" id="RHEA:72675"/>
        <dbReference type="ChEBI" id="CHEBI:15377"/>
        <dbReference type="ChEBI" id="CHEBI:15378"/>
        <dbReference type="ChEBI" id="CHEBI:58003"/>
        <dbReference type="ChEBI" id="CHEBI:60377"/>
    </reaction>
    <physiologicalReaction direction="left-to-right" evidence="1">
        <dbReference type="Rhea" id="RHEA:72676"/>
    </physiologicalReaction>
</comment>